<protein>
    <submittedName>
        <fullName evidence="1">Uncharacterized protein</fullName>
    </submittedName>
</protein>
<dbReference type="RefSeq" id="YP_009722319.1">
    <property type="nucleotide sequence ID" value="NC_045397.1"/>
</dbReference>
<sequence>MKKKRLLKHIKRGGGVLIAGAQHPLQRAAARPSAYLIDVRKIGINGEVLRKYLDRDKIWRNLYVFKDTGPGSSPFIPCLLGINGEEGPAFSSFIFFLKKIKEEKGPPLFFFFKKKMKKKRDPPFSFSFKNKKKSQRKGPSFFIFIFFF</sequence>
<organism evidence="1">
    <name type="scientific">Morchella importuna</name>
    <dbReference type="NCBI Taxonomy" id="1174673"/>
    <lineage>
        <taxon>Eukaryota</taxon>
        <taxon>Fungi</taxon>
        <taxon>Dikarya</taxon>
        <taxon>Ascomycota</taxon>
        <taxon>Pezizomycotina</taxon>
        <taxon>Pezizomycetes</taxon>
        <taxon>Pezizales</taxon>
        <taxon>Morchellaceae</taxon>
        <taxon>Morchella</taxon>
    </lineage>
</organism>
<dbReference type="AlphaFoldDB" id="A0A650AFP3"/>
<keyword evidence="1" id="KW-0496">Mitochondrion</keyword>
<name>A0A650AFP3_9PEZI</name>
<reference evidence="1" key="1">
    <citation type="submission" date="2019-02" db="EMBL/GenBank/DDBJ databases">
        <title>The largest mitochondrial genome of Morchella importuna (272.2 kb) among fungi reservoir of numerous mitochondrial ORFs, repeatitive sequences and nuclear genome horizontal transfer.</title>
        <authorList>
            <person name="Liu W."/>
            <person name="Bian Y."/>
        </authorList>
    </citation>
    <scope>NUCLEOTIDE SEQUENCE</scope>
</reference>
<geneLocation type="mitochondrion" evidence="1"/>
<proteinExistence type="predicted"/>
<gene>
    <name evidence="1" type="primary">orf148</name>
</gene>
<evidence type="ECO:0000313" key="1">
    <source>
        <dbReference type="EMBL" id="QGN66721.1"/>
    </source>
</evidence>
<dbReference type="GeneID" id="42906044"/>
<dbReference type="EMBL" id="MK527108">
    <property type="protein sequence ID" value="QGN66721.1"/>
    <property type="molecule type" value="Genomic_DNA"/>
</dbReference>
<accession>A0A650AFP3</accession>